<sequence length="1461" mass="160581">MPPEIPAPPPSLSGPPSSMAPESSTFQPQRYQPYSTLQHRITKGRYITSNDPRGYVPVYEYPLNGQWIMMDVDDGYVLWTGIWKALGNTKADIVKMLESQPDLAPQLRRVRGGYLKIQGTWMPFEVALKLARRVAWPIREDLVPLFGPTFPSTCLSPDQPGYGQVVATSGKRKSRRTVQPSALPIHNPQNPPRSLPYHPEPPMYAQPHVPRRISGEISDVGYGYSGHGSYRPASSPSCPPSAYDRYHQEAPHYPHTYPERPKSSYKEGGGSPIRDRHAQHSRYSPYPSAHPPPRRDYPGSHGAYGSQAGEYDYPLHNHTLHSRSSDSNLRRPHDPHERLTLPPISALAPNLPSPRGAFTLPPLVAPSGSTSRTSAAGSDIPVLGRMRMNSADDSDDIPRPPPEAYFQQRRSSSAPPLHLAPSRYQLPVRSEDSPRDSRDTRPSWSFRSSDRGSAEYDRGSRPDTHRSDTFAWSSVRGGPATSPPPSASNSTHGDLSTNEHSPVSPRTPYGSGWESRMNGQPAAGVSIRRFSGQYDGPSRDPSRSPEIVPRDSEEGRRSPRDAVGRSRSPNSHSRKSSGHASAEMAPAPVARAPLRPWSLADEVWPRHYHAMKFSNSLKFNANAEWWEEYIAYSALKKQIYTIESELPIPGQSQDVERGERAALLSGDHNRQAANAIFQPLLDAELAKITTFYDIQEKELLYDATELEQLVAKTEEEGINGNAGIDSDDGSDDDEDEDDTQSNAGAPSAGRRRSGSSRHAVEELTSATRPDLPPLTHSISRGGNAELEASIASLRSPLSDNGAAPRSPSQRRRATSLSTLPPKTPLATLIRLVKPGANSNTPIVGETIWQSRSPAAVDLQMLFKRRITTLYISLTSLKSYVELNYTGFRKILKKYDKITYSELKDRYMHDIVEKATPFTQQSKDSLSNAINRTINLYAKCVTRGDHSAALRQLRVHQREHIVWERDTVWRQMIGRERRGEGADGRVKALGLGHVDSQAEPLLTIYGLKLTKRKLALLLSIVLFIVLLNLRMVEGKEANRCLAILMFATILWATEAIPLFITSMGVPLLVVCLRVVRGPGPEGKPLSAEDATKYIFSVMFSPTIMLLIGGFTIASALSKTNIDRVLITRVLSVAGTRPSVVLLSFMAVSCFASMWISNVAAPTLCFTLIKPILRTLPQGSSFAPCLILAIALAANIGGQSSPISSPQNLITLQYMDPPLDWLQWFAVAIPVYAPDGTELRIRPIRPTKESFTLKQYWVSIVCLVTISLWCVAHQIDHIFGDMGVIAIIPIVAFFSTNVLKKEDFEQFLWTIVFLAMGGIALGKAVVSSGLLATVDDGVRRLVEGLALYEIVLVLSIVVLIISTFISHTIASVLLVPIAAEVGSNLPDPHPRLLVFITGLICSAGMGMPVSGFPNQTAATQEDEMGKVYLSNTDFLKNGVPASVVATMVVATVGYTLMRVVLGL</sequence>
<feature type="compositionally biased region" description="Basic and acidic residues" evidence="6">
    <location>
        <begin position="429"/>
        <end position="441"/>
    </location>
</feature>
<dbReference type="Pfam" id="PF03105">
    <property type="entry name" value="SPX"/>
    <property type="match status" value="2"/>
</dbReference>
<gene>
    <name evidence="10" type="ORF">RDB_LOCUS136475</name>
</gene>
<dbReference type="SUPFAM" id="SSF54616">
    <property type="entry name" value="DNA-binding domain of Mlu1-box binding protein MBP1"/>
    <property type="match status" value="1"/>
</dbReference>
<dbReference type="GO" id="GO:0006817">
    <property type="term" value="P:phosphate ion transport"/>
    <property type="evidence" value="ECO:0007669"/>
    <property type="project" value="TreeGrafter"/>
</dbReference>
<feature type="region of interest" description="Disordered" evidence="6">
    <location>
        <begin position="794"/>
        <end position="820"/>
    </location>
</feature>
<dbReference type="EMBL" id="CAJMXA010003789">
    <property type="protein sequence ID" value="CAE6516112.1"/>
    <property type="molecule type" value="Genomic_DNA"/>
</dbReference>
<feature type="transmembrane region" description="Helical" evidence="7">
    <location>
        <begin position="1344"/>
        <end position="1377"/>
    </location>
</feature>
<keyword evidence="5 7" id="KW-0472">Membrane</keyword>
<dbReference type="InterPro" id="IPR004331">
    <property type="entry name" value="SPX_dom"/>
</dbReference>
<feature type="compositionally biased region" description="Polar residues" evidence="6">
    <location>
        <begin position="492"/>
        <end position="501"/>
    </location>
</feature>
<dbReference type="PANTHER" id="PTHR10283">
    <property type="entry name" value="SOLUTE CARRIER FAMILY 13 MEMBER"/>
    <property type="match status" value="1"/>
</dbReference>
<feature type="compositionally biased region" description="Basic and acidic residues" evidence="6">
    <location>
        <begin position="328"/>
        <end position="339"/>
    </location>
</feature>
<evidence type="ECO:0000256" key="5">
    <source>
        <dbReference type="ARBA" id="ARBA00023136"/>
    </source>
</evidence>
<feature type="transmembrane region" description="Helical" evidence="7">
    <location>
        <begin position="1437"/>
        <end position="1459"/>
    </location>
</feature>
<feature type="transmembrane region" description="Helical" evidence="7">
    <location>
        <begin position="1137"/>
        <end position="1159"/>
    </location>
</feature>
<dbReference type="InterPro" id="IPR036887">
    <property type="entry name" value="HTH_APSES_sf"/>
</dbReference>
<feature type="compositionally biased region" description="Low complexity" evidence="6">
    <location>
        <begin position="232"/>
        <end position="242"/>
    </location>
</feature>
<comment type="caution">
    <text evidence="10">The sequence shown here is derived from an EMBL/GenBank/DDBJ whole genome shotgun (WGS) entry which is preliminary data.</text>
</comment>
<keyword evidence="4 7" id="KW-1133">Transmembrane helix</keyword>
<feature type="region of interest" description="Disordered" evidence="6">
    <location>
        <begin position="713"/>
        <end position="780"/>
    </location>
</feature>
<feature type="compositionally biased region" description="Acidic residues" evidence="6">
    <location>
        <begin position="725"/>
        <end position="739"/>
    </location>
</feature>
<feature type="compositionally biased region" description="Basic and acidic residues" evidence="6">
    <location>
        <begin position="244"/>
        <end position="265"/>
    </location>
</feature>
<evidence type="ECO:0000256" key="3">
    <source>
        <dbReference type="ARBA" id="ARBA00022692"/>
    </source>
</evidence>
<feature type="compositionally biased region" description="Basic and acidic residues" evidence="6">
    <location>
        <begin position="537"/>
        <end position="564"/>
    </location>
</feature>
<feature type="compositionally biased region" description="Pro residues" evidence="6">
    <location>
        <begin position="189"/>
        <end position="204"/>
    </location>
</feature>
<dbReference type="Proteomes" id="UP000663853">
    <property type="component" value="Unassembled WGS sequence"/>
</dbReference>
<accession>A0A8H3DB83</accession>
<dbReference type="PANTHER" id="PTHR10283:SF92">
    <property type="entry name" value="LOW-AFFINITY PHOSPHATE TRANSPORTER PHO91"/>
    <property type="match status" value="1"/>
</dbReference>
<feature type="transmembrane region" description="Helical" evidence="7">
    <location>
        <begin position="1092"/>
        <end position="1116"/>
    </location>
</feature>
<evidence type="ECO:0000313" key="11">
    <source>
        <dbReference type="Proteomes" id="UP000663853"/>
    </source>
</evidence>
<dbReference type="InterPro" id="IPR003163">
    <property type="entry name" value="Tscrpt_reg_HTH_APSES-type"/>
</dbReference>
<feature type="domain" description="HTH APSES-type" evidence="8">
    <location>
        <begin position="45"/>
        <end position="157"/>
    </location>
</feature>
<dbReference type="PROSITE" id="PS51382">
    <property type="entry name" value="SPX"/>
    <property type="match status" value="1"/>
</dbReference>
<feature type="compositionally biased region" description="Low complexity" evidence="6">
    <location>
        <begin position="367"/>
        <end position="378"/>
    </location>
</feature>
<dbReference type="InterPro" id="IPR004680">
    <property type="entry name" value="Cit_transptr-like_dom"/>
</dbReference>
<dbReference type="Gene3D" id="3.10.260.10">
    <property type="entry name" value="Transcription regulator HTH, APSES-type DNA-binding domain"/>
    <property type="match status" value="1"/>
</dbReference>
<feature type="transmembrane region" description="Helical" evidence="7">
    <location>
        <begin position="1040"/>
        <end position="1059"/>
    </location>
</feature>
<evidence type="ECO:0000256" key="6">
    <source>
        <dbReference type="SAM" id="MobiDB-lite"/>
    </source>
</evidence>
<comment type="subcellular location">
    <subcellularLocation>
        <location evidence="1">Membrane</location>
        <topology evidence="1">Multi-pass membrane protein</topology>
    </subcellularLocation>
</comment>
<evidence type="ECO:0000259" key="9">
    <source>
        <dbReference type="PROSITE" id="PS51382"/>
    </source>
</evidence>
<keyword evidence="2" id="KW-0813">Transport</keyword>
<feature type="transmembrane region" description="Helical" evidence="7">
    <location>
        <begin position="1305"/>
        <end position="1324"/>
    </location>
</feature>
<feature type="compositionally biased region" description="Low complexity" evidence="6">
    <location>
        <begin position="411"/>
        <end position="422"/>
    </location>
</feature>
<dbReference type="GO" id="GO:0006797">
    <property type="term" value="P:polyphosphate metabolic process"/>
    <property type="evidence" value="ECO:0007669"/>
    <property type="project" value="TreeGrafter"/>
</dbReference>
<feature type="transmembrane region" description="Helical" evidence="7">
    <location>
        <begin position="1253"/>
        <end position="1270"/>
    </location>
</feature>
<reference evidence="10" key="1">
    <citation type="submission" date="2021-01" db="EMBL/GenBank/DDBJ databases">
        <authorList>
            <person name="Kaushik A."/>
        </authorList>
    </citation>
    <scope>NUCLEOTIDE SEQUENCE</scope>
    <source>
        <strain evidence="10">AG6-10EEA</strain>
    </source>
</reference>
<dbReference type="GO" id="GO:0003677">
    <property type="term" value="F:DNA binding"/>
    <property type="evidence" value="ECO:0007669"/>
    <property type="project" value="InterPro"/>
</dbReference>
<name>A0A8H3DB83_9AGAM</name>
<feature type="domain" description="SPX" evidence="9">
    <location>
        <begin position="611"/>
        <end position="908"/>
    </location>
</feature>
<dbReference type="PROSITE" id="PS51299">
    <property type="entry name" value="HTH_APSES"/>
    <property type="match status" value="1"/>
</dbReference>
<protein>
    <submittedName>
        <fullName evidence="10">Uncharacterized protein</fullName>
    </submittedName>
</protein>
<feature type="transmembrane region" description="Helical" evidence="7">
    <location>
        <begin position="1276"/>
        <end position="1293"/>
    </location>
</feature>
<feature type="region of interest" description="Disordered" evidence="6">
    <location>
        <begin position="1"/>
        <end position="28"/>
    </location>
</feature>
<keyword evidence="3 7" id="KW-0812">Transmembrane</keyword>
<feature type="transmembrane region" description="Helical" evidence="7">
    <location>
        <begin position="1013"/>
        <end position="1028"/>
    </location>
</feature>
<feature type="transmembrane region" description="Helical" evidence="7">
    <location>
        <begin position="1389"/>
        <end position="1407"/>
    </location>
</feature>
<dbReference type="CDD" id="cd01115">
    <property type="entry name" value="SLC13_permease"/>
    <property type="match status" value="1"/>
</dbReference>
<evidence type="ECO:0000256" key="2">
    <source>
        <dbReference type="ARBA" id="ARBA00022448"/>
    </source>
</evidence>
<evidence type="ECO:0000256" key="4">
    <source>
        <dbReference type="ARBA" id="ARBA00022989"/>
    </source>
</evidence>
<dbReference type="CDD" id="cd14478">
    <property type="entry name" value="SPX_PHO87_PHO90_like"/>
    <property type="match status" value="1"/>
</dbReference>
<dbReference type="GO" id="GO:0005315">
    <property type="term" value="F:phosphate transmembrane transporter activity"/>
    <property type="evidence" value="ECO:0007669"/>
    <property type="project" value="TreeGrafter"/>
</dbReference>
<dbReference type="GO" id="GO:0005886">
    <property type="term" value="C:plasma membrane"/>
    <property type="evidence" value="ECO:0007669"/>
    <property type="project" value="TreeGrafter"/>
</dbReference>
<evidence type="ECO:0000313" key="10">
    <source>
        <dbReference type="EMBL" id="CAE6516112.1"/>
    </source>
</evidence>
<organism evidence="10 11">
    <name type="scientific">Rhizoctonia solani</name>
    <dbReference type="NCBI Taxonomy" id="456999"/>
    <lineage>
        <taxon>Eukaryota</taxon>
        <taxon>Fungi</taxon>
        <taxon>Dikarya</taxon>
        <taxon>Basidiomycota</taxon>
        <taxon>Agaricomycotina</taxon>
        <taxon>Agaricomycetes</taxon>
        <taxon>Cantharellales</taxon>
        <taxon>Ceratobasidiaceae</taxon>
        <taxon>Rhizoctonia</taxon>
    </lineage>
</organism>
<feature type="region of interest" description="Disordered" evidence="6">
    <location>
        <begin position="161"/>
        <end position="208"/>
    </location>
</feature>
<feature type="compositionally biased region" description="Basic and acidic residues" evidence="6">
    <location>
        <begin position="448"/>
        <end position="468"/>
    </location>
</feature>
<evidence type="ECO:0000256" key="1">
    <source>
        <dbReference type="ARBA" id="ARBA00004141"/>
    </source>
</evidence>
<feature type="compositionally biased region" description="Pro residues" evidence="6">
    <location>
        <begin position="1"/>
        <end position="13"/>
    </location>
</feature>
<evidence type="ECO:0000256" key="7">
    <source>
        <dbReference type="SAM" id="Phobius"/>
    </source>
</evidence>
<evidence type="ECO:0000259" key="8">
    <source>
        <dbReference type="PROSITE" id="PS51299"/>
    </source>
</evidence>
<proteinExistence type="predicted"/>
<feature type="region of interest" description="Disordered" evidence="6">
    <location>
        <begin position="228"/>
        <end position="587"/>
    </location>
</feature>
<dbReference type="Pfam" id="PF03600">
    <property type="entry name" value="CitMHS"/>
    <property type="match status" value="1"/>
</dbReference>